<dbReference type="GO" id="GO:0042602">
    <property type="term" value="F:riboflavin reductase (NADPH) activity"/>
    <property type="evidence" value="ECO:0007669"/>
    <property type="project" value="TreeGrafter"/>
</dbReference>
<evidence type="ECO:0000256" key="2">
    <source>
        <dbReference type="ARBA" id="ARBA00023002"/>
    </source>
</evidence>
<gene>
    <name evidence="4" type="ORF">CRI88_09880</name>
</gene>
<dbReference type="Pfam" id="PF01613">
    <property type="entry name" value="Flavin_Reduct"/>
    <property type="match status" value="1"/>
</dbReference>
<dbReference type="RefSeq" id="WP_036121167.1">
    <property type="nucleotide sequence ID" value="NZ_JAZBNI010000006.1"/>
</dbReference>
<dbReference type="PANTHER" id="PTHR30466:SF11">
    <property type="entry name" value="FLAVIN-DEPENDENT MONOOXYGENASE, REDUCTASE SUBUNIT HSAB"/>
    <property type="match status" value="1"/>
</dbReference>
<reference evidence="4 5" key="1">
    <citation type="submission" date="2017-10" db="EMBL/GenBank/DDBJ databases">
        <title>Draft genome of Lysinibacillus fusiformis strain Juneja, a laboratory-derived pathogen of Drosophila melanogaster.</title>
        <authorList>
            <person name="Smith B.R."/>
            <person name="Unckless R.L."/>
        </authorList>
    </citation>
    <scope>NUCLEOTIDE SEQUENCE [LARGE SCALE GENOMIC DNA]</scope>
    <source>
        <strain evidence="4 5">Juneja</strain>
    </source>
</reference>
<dbReference type="InterPro" id="IPR012349">
    <property type="entry name" value="Split_barrel_FMN-bd"/>
</dbReference>
<proteinExistence type="inferred from homology"/>
<dbReference type="InterPro" id="IPR050268">
    <property type="entry name" value="NADH-dep_flavin_reductase"/>
</dbReference>
<dbReference type="SUPFAM" id="SSF50475">
    <property type="entry name" value="FMN-binding split barrel"/>
    <property type="match status" value="1"/>
</dbReference>
<keyword evidence="2" id="KW-0560">Oxidoreductase</keyword>
<feature type="domain" description="Flavin reductase like" evidence="3">
    <location>
        <begin position="10"/>
        <end position="149"/>
    </location>
</feature>
<dbReference type="Gene3D" id="2.30.110.10">
    <property type="entry name" value="Electron Transport, Fmn-binding Protein, Chain A"/>
    <property type="match status" value="1"/>
</dbReference>
<name>A0A2I0V2T7_9BACI</name>
<evidence type="ECO:0000313" key="4">
    <source>
        <dbReference type="EMBL" id="PKU52613.1"/>
    </source>
</evidence>
<evidence type="ECO:0000256" key="1">
    <source>
        <dbReference type="ARBA" id="ARBA00008898"/>
    </source>
</evidence>
<dbReference type="Proteomes" id="UP000234956">
    <property type="component" value="Unassembled WGS sequence"/>
</dbReference>
<evidence type="ECO:0000313" key="5">
    <source>
        <dbReference type="Proteomes" id="UP000234956"/>
    </source>
</evidence>
<dbReference type="GO" id="GO:0010181">
    <property type="term" value="F:FMN binding"/>
    <property type="evidence" value="ECO:0007669"/>
    <property type="project" value="InterPro"/>
</dbReference>
<protein>
    <submittedName>
        <fullName evidence="4">Flavin reductase</fullName>
    </submittedName>
</protein>
<dbReference type="EMBL" id="PDFK01000002">
    <property type="protein sequence ID" value="PKU52613.1"/>
    <property type="molecule type" value="Genomic_DNA"/>
</dbReference>
<dbReference type="SMART" id="SM00903">
    <property type="entry name" value="Flavin_Reduct"/>
    <property type="match status" value="1"/>
</dbReference>
<comment type="similarity">
    <text evidence="1">Belongs to the non-flavoprotein flavin reductase family.</text>
</comment>
<evidence type="ECO:0000259" key="3">
    <source>
        <dbReference type="SMART" id="SM00903"/>
    </source>
</evidence>
<dbReference type="AlphaFoldDB" id="A0A2I0V2T7"/>
<dbReference type="InterPro" id="IPR002563">
    <property type="entry name" value="Flavin_Rdtase-like_dom"/>
</dbReference>
<dbReference type="PANTHER" id="PTHR30466">
    <property type="entry name" value="FLAVIN REDUCTASE"/>
    <property type="match status" value="1"/>
</dbReference>
<sequence>MDTKLLRQTFGKFPTGVTVVTWFDGVGINGITVNSFTSVSLEPALALVSIDKKANALSQMKNNAFTINILSDQQESIAWQFAGRKQEGLEITWIKDGIAPKIEDVCAFIECKPWKEVDAGDHVLFIGEILNFGRTNSEALTFFEGKMGSTKQFIQQ</sequence>
<accession>A0A2I0V2T7</accession>
<comment type="caution">
    <text evidence="4">The sequence shown here is derived from an EMBL/GenBank/DDBJ whole genome shotgun (WGS) entry which is preliminary data.</text>
</comment>
<organism evidence="4 5">
    <name type="scientific">Lysinibacillus fusiformis</name>
    <dbReference type="NCBI Taxonomy" id="28031"/>
    <lineage>
        <taxon>Bacteria</taxon>
        <taxon>Bacillati</taxon>
        <taxon>Bacillota</taxon>
        <taxon>Bacilli</taxon>
        <taxon>Bacillales</taxon>
        <taxon>Bacillaceae</taxon>
        <taxon>Lysinibacillus</taxon>
    </lineage>
</organism>